<dbReference type="InterPro" id="IPR029055">
    <property type="entry name" value="Ntn_hydrolases_N"/>
</dbReference>
<dbReference type="Pfam" id="PF01019">
    <property type="entry name" value="G_glu_transpept"/>
    <property type="match status" value="1"/>
</dbReference>
<evidence type="ECO:0000256" key="6">
    <source>
        <dbReference type="RuleBase" id="RU368036"/>
    </source>
</evidence>
<dbReference type="EMBL" id="MCIF01000002">
    <property type="protein sequence ID" value="RAQ98143.1"/>
    <property type="molecule type" value="Genomic_DNA"/>
</dbReference>
<comment type="caution">
    <text evidence="7">The sequence shown here is derived from an EMBL/GenBank/DDBJ whole genome shotgun (WGS) entry which is preliminary data.</text>
</comment>
<dbReference type="InterPro" id="IPR000101">
    <property type="entry name" value="GGT_peptidase"/>
</dbReference>
<dbReference type="GO" id="GO:0036374">
    <property type="term" value="F:glutathione hydrolase activity"/>
    <property type="evidence" value="ECO:0007669"/>
    <property type="project" value="UniProtKB-UniRule"/>
</dbReference>
<dbReference type="RefSeq" id="WP_112433163.1">
    <property type="nucleotide sequence ID" value="NZ_MCIF01000002.1"/>
</dbReference>
<dbReference type="GO" id="GO:0006750">
    <property type="term" value="P:glutathione biosynthetic process"/>
    <property type="evidence" value="ECO:0007669"/>
    <property type="project" value="UniProtKB-KW"/>
</dbReference>
<dbReference type="AlphaFoldDB" id="A0A328VR13"/>
<dbReference type="PANTHER" id="PTHR43881:SF5">
    <property type="entry name" value="GAMMA-GLUTAMYLTRANSPEPTIDASE"/>
    <property type="match status" value="1"/>
</dbReference>
<evidence type="ECO:0000256" key="5">
    <source>
        <dbReference type="PIRSR" id="PIRSR600101-2"/>
    </source>
</evidence>
<sequence length="555" mass="60937">MLSDQPIFGSQAMVSCAHYLATRAGLQVLERGGNAVDAAVAANAAMTVVYPPTCSAGGDVFMLIWEARSRRLHALNGSGRAPRALTPEYFAAHSLREIPAIGPLSITVPGAVDGWFEALERFGRLPVEEVFAPAIAYAEEGFPVSPKLAGWLERAAETVLQRWEATARVFLPGGRPPGCGEILRQPDLARTYRLLAREGREAFYRGPLARTLVDYVQRCGGVLSLEDLQAHHSDWVTPLSTTYRGYEVFEFPPNSQGLTVLEMLNILEGYDLKALGYQSPETLHLMIEAKKLAFADRDRYISDPTFVEIPVERLLSKAYAEQLRARINPERASFHVEAESEPERDGDTMYLCVVDREGNAVSLIQSLFYSWGSGIVAGESGVLLHNRGSYFSLNPRHVNYLQPGKRTMHTLTPALVLRDGEPFLVLGTMGADAQPQIHVQLLTAVIDFGLNIQQAINAPRWRSGLLLQQGGRRQLLQGQQGAHPLGEREASEVVALEQRFPNAVALGLEMLGHQVAVWGPWEDDMGHAQAILITPDNHVLQGAADPRCDGLALGW</sequence>
<comment type="similarity">
    <text evidence="6">Belongs to the gamma-glutamyltransferase family.</text>
</comment>
<dbReference type="GO" id="GO:0103068">
    <property type="term" value="F:leukotriene C4 gamma-glutamyl transferase activity"/>
    <property type="evidence" value="ECO:0007669"/>
    <property type="project" value="UniProtKB-EC"/>
</dbReference>
<comment type="PTM">
    <text evidence="6">Cleaved by autocatalysis into a large and a small subunit.</text>
</comment>
<dbReference type="OrthoDB" id="9781342at2"/>
<evidence type="ECO:0000256" key="1">
    <source>
        <dbReference type="ARBA" id="ARBA00001049"/>
    </source>
</evidence>
<organism evidence="7 8">
    <name type="scientific">Thermogemmatispora tikiterensis</name>
    <dbReference type="NCBI Taxonomy" id="1825093"/>
    <lineage>
        <taxon>Bacteria</taxon>
        <taxon>Bacillati</taxon>
        <taxon>Chloroflexota</taxon>
        <taxon>Ktedonobacteria</taxon>
        <taxon>Thermogemmatisporales</taxon>
        <taxon>Thermogemmatisporaceae</taxon>
        <taxon>Thermogemmatispora</taxon>
    </lineage>
</organism>
<keyword evidence="6 7" id="KW-0808">Transferase</keyword>
<dbReference type="SUPFAM" id="SSF56235">
    <property type="entry name" value="N-terminal nucleophile aminohydrolases (Ntn hydrolases)"/>
    <property type="match status" value="1"/>
</dbReference>
<dbReference type="EC" id="2.3.2.2" evidence="6"/>
<dbReference type="PRINTS" id="PR01210">
    <property type="entry name" value="GGTRANSPTASE"/>
</dbReference>
<feature type="binding site" evidence="5">
    <location>
        <position position="431"/>
    </location>
    <ligand>
        <name>L-glutamate</name>
        <dbReference type="ChEBI" id="CHEBI:29985"/>
    </ligand>
</feature>
<comment type="catalytic activity">
    <reaction evidence="2 6">
        <text>glutathione + H2O = L-cysteinylglycine + L-glutamate</text>
        <dbReference type="Rhea" id="RHEA:28807"/>
        <dbReference type="ChEBI" id="CHEBI:15377"/>
        <dbReference type="ChEBI" id="CHEBI:29985"/>
        <dbReference type="ChEBI" id="CHEBI:57925"/>
        <dbReference type="ChEBI" id="CHEBI:61694"/>
        <dbReference type="EC" id="3.4.19.13"/>
    </reaction>
</comment>
<evidence type="ECO:0000256" key="2">
    <source>
        <dbReference type="ARBA" id="ARBA00001089"/>
    </source>
</evidence>
<comment type="catalytic activity">
    <reaction evidence="1 6">
        <text>an S-substituted glutathione + H2O = an S-substituted L-cysteinylglycine + L-glutamate</text>
        <dbReference type="Rhea" id="RHEA:59468"/>
        <dbReference type="ChEBI" id="CHEBI:15377"/>
        <dbReference type="ChEBI" id="CHEBI:29985"/>
        <dbReference type="ChEBI" id="CHEBI:90779"/>
        <dbReference type="ChEBI" id="CHEBI:143103"/>
        <dbReference type="EC" id="3.4.19.13"/>
    </reaction>
</comment>
<keyword evidence="8" id="KW-1185">Reference proteome</keyword>
<dbReference type="UniPathway" id="UPA00204"/>
<dbReference type="NCBIfam" id="TIGR00066">
    <property type="entry name" value="g_glut_trans"/>
    <property type="match status" value="1"/>
</dbReference>
<proteinExistence type="inferred from homology"/>
<evidence type="ECO:0000313" key="8">
    <source>
        <dbReference type="Proteomes" id="UP000248706"/>
    </source>
</evidence>
<dbReference type="GO" id="GO:0006751">
    <property type="term" value="P:glutathione catabolic process"/>
    <property type="evidence" value="ECO:0007669"/>
    <property type="project" value="UniProtKB-UniRule"/>
</dbReference>
<name>A0A328VR13_9CHLR</name>
<reference evidence="7 8" key="1">
    <citation type="submission" date="2016-08" db="EMBL/GenBank/DDBJ databases">
        <title>Analysis of Carbohydrate Active Enzymes in Thermogemmatispora T81 Reveals Carbohydrate Degradation Ability.</title>
        <authorList>
            <person name="Tomazini A."/>
            <person name="Lal S."/>
            <person name="Stott M."/>
            <person name="Henrissat B."/>
            <person name="Polikarpov I."/>
            <person name="Sparling R."/>
            <person name="Levin D.B."/>
        </authorList>
    </citation>
    <scope>NUCLEOTIDE SEQUENCE [LARGE SCALE GENOMIC DNA]</scope>
    <source>
        <strain evidence="7 8">T81</strain>
    </source>
</reference>
<keyword evidence="6" id="KW-0317">Glutathione biosynthesis</keyword>
<gene>
    <name evidence="7" type="ORF">A4R35_21560</name>
</gene>
<feature type="active site" description="Nucleophile" evidence="4">
    <location>
        <position position="348"/>
    </location>
</feature>
<evidence type="ECO:0000313" key="7">
    <source>
        <dbReference type="EMBL" id="RAQ98143.1"/>
    </source>
</evidence>
<protein>
    <recommendedName>
        <fullName evidence="6">Glutathione hydrolase proenzyme</fullName>
        <ecNumber evidence="6">2.3.2.2</ecNumber>
        <ecNumber evidence="6">3.4.19.13</ecNumber>
    </recommendedName>
    <component>
        <recommendedName>
            <fullName evidence="6">Glutathione hydrolase large chain</fullName>
        </recommendedName>
    </component>
    <component>
        <recommendedName>
            <fullName evidence="6">Glutathione hydrolase small chain</fullName>
        </recommendedName>
    </component>
</protein>
<comment type="subunit">
    <text evidence="6">This enzyme consists of two polypeptide chains, which are synthesized in precursor form from a single polypeptide.</text>
</comment>
<dbReference type="InterPro" id="IPR043138">
    <property type="entry name" value="GGT_lsub"/>
</dbReference>
<dbReference type="PANTHER" id="PTHR43881">
    <property type="entry name" value="GAMMA-GLUTAMYLTRANSPEPTIDASE (AFU_ORTHOLOGUE AFUA_4G13580)"/>
    <property type="match status" value="1"/>
</dbReference>
<keyword evidence="6" id="KW-0865">Zymogen</keyword>
<dbReference type="EC" id="3.4.19.13" evidence="6"/>
<keyword evidence="6" id="KW-0378">Hydrolase</keyword>
<dbReference type="Proteomes" id="UP000248706">
    <property type="component" value="Unassembled WGS sequence"/>
</dbReference>
<evidence type="ECO:0000256" key="4">
    <source>
        <dbReference type="PIRSR" id="PIRSR600101-1"/>
    </source>
</evidence>
<comment type="catalytic activity">
    <reaction evidence="3 6">
        <text>an N-terminal (5-L-glutamyl)-[peptide] + an alpha-amino acid = 5-L-glutamyl amino acid + an N-terminal L-alpha-aminoacyl-[peptide]</text>
        <dbReference type="Rhea" id="RHEA:23904"/>
        <dbReference type="Rhea" id="RHEA-COMP:9780"/>
        <dbReference type="Rhea" id="RHEA-COMP:9795"/>
        <dbReference type="ChEBI" id="CHEBI:77644"/>
        <dbReference type="ChEBI" id="CHEBI:78597"/>
        <dbReference type="ChEBI" id="CHEBI:78599"/>
        <dbReference type="ChEBI" id="CHEBI:78608"/>
        <dbReference type="EC" id="2.3.2.2"/>
    </reaction>
</comment>
<evidence type="ECO:0000256" key="3">
    <source>
        <dbReference type="ARBA" id="ARBA00047417"/>
    </source>
</evidence>
<accession>A0A328VR13</accession>
<keyword evidence="6" id="KW-0012">Acyltransferase</keyword>
<dbReference type="Gene3D" id="1.10.246.130">
    <property type="match status" value="1"/>
</dbReference>
<dbReference type="Gene3D" id="3.60.20.40">
    <property type="match status" value="1"/>
</dbReference>
<comment type="pathway">
    <text evidence="6">Sulfur metabolism; glutathione metabolism.</text>
</comment>
<dbReference type="InterPro" id="IPR052896">
    <property type="entry name" value="GGT-like_enzyme"/>
</dbReference>
<dbReference type="InterPro" id="IPR043137">
    <property type="entry name" value="GGT_ssub_C"/>
</dbReference>